<keyword evidence="2" id="KW-0677">Repeat</keyword>
<keyword evidence="8" id="KW-1185">Reference proteome</keyword>
<protein>
    <submittedName>
        <fullName evidence="7">Deleted in malignant brain tumors 1 protein</fullName>
    </submittedName>
</protein>
<dbReference type="SMART" id="SM00112">
    <property type="entry name" value="CA"/>
    <property type="match status" value="1"/>
</dbReference>
<proteinExistence type="predicted"/>
<reference evidence="7" key="1">
    <citation type="submission" date="2018-11" db="EMBL/GenBank/DDBJ databases">
        <authorList>
            <person name="Alioto T."/>
            <person name="Alioto T."/>
        </authorList>
    </citation>
    <scope>NUCLEOTIDE SEQUENCE</scope>
</reference>
<name>A0A8B6DQV2_MYTGA</name>
<dbReference type="CDD" id="cd11304">
    <property type="entry name" value="Cadherin_repeat"/>
    <property type="match status" value="1"/>
</dbReference>
<comment type="caution">
    <text evidence="7">The sequence shown here is derived from an EMBL/GenBank/DDBJ whole genome shotgun (WGS) entry which is preliminary data.</text>
</comment>
<accession>A0A8B6DQV2</accession>
<evidence type="ECO:0000256" key="5">
    <source>
        <dbReference type="PROSITE-ProRule" id="PRU00043"/>
    </source>
</evidence>
<dbReference type="GO" id="GO:0016477">
    <property type="term" value="P:cell migration"/>
    <property type="evidence" value="ECO:0007669"/>
    <property type="project" value="TreeGrafter"/>
</dbReference>
<dbReference type="InterPro" id="IPR013783">
    <property type="entry name" value="Ig-like_fold"/>
</dbReference>
<keyword evidence="4" id="KW-0472">Membrane</keyword>
<dbReference type="GO" id="GO:0045296">
    <property type="term" value="F:cadherin binding"/>
    <property type="evidence" value="ECO:0007669"/>
    <property type="project" value="TreeGrafter"/>
</dbReference>
<dbReference type="GO" id="GO:0005509">
    <property type="term" value="F:calcium ion binding"/>
    <property type="evidence" value="ECO:0007669"/>
    <property type="project" value="UniProtKB-UniRule"/>
</dbReference>
<dbReference type="InterPro" id="IPR015919">
    <property type="entry name" value="Cadherin-like_sf"/>
</dbReference>
<sequence>MDSENENVPWYGIVMKTTSDKYSAINYAQINNTMQGFTAFTNRFEMKHTQINNSRASCLSIEPNDTGVTTHDFEGTSISNCKEIGISFFGDGEINVYNVNIQNASVGIKMDVSYGHLTVKSSNITNCSTAAYVPFGITSKAAGNLTLHSCRISNCSNGVKYSMGNVWNINSVDIKYNIFSNITNNALSVNFPSNDYNNRYIGHVDIGFNTFYNTCHIYLKTWNNANLSFHDNTVEYGNCEGLGKCYLEAYAKGNKETKGRMFNISTNIFKDLVSDCIVDLVSSDSAGFFEGVFYFNQFLTTETTVGTITLDSKCFNFSHNIFDNPMSPYDIYVKKKATTSVNASNNWWGNANTDQAYERIFDFHRDNSLLLVNITSILTDRNIDCSGVDNCSSNGECVSPNKCRCFSGTCDCFGVQWTGSFCDICSETFYGPDCLPLLTVLNIIPNQGLDRGGNDVHVWGHNFPQSDTYQCKFDTDVVNGVWVASMHVVCSAPKHAEGIVSLEISPDGIEFSNNKVKYLYYATCPPSSCGRDVSPPRGQCLFGSCSCNLPWTGENCTIELLAPEIIAPPPQTINESAMYDFQLQLARGSLPVTWSLMDHPGNMIIDERTGRLFWSNVIGRLLAYTVIVEATNVVGKHSIEWTINVPVSYSVNLVSLDPDGILPRPMQIEIFGAVEFSDLIAPRSVPIKLIIKSALTNTTRVLSPTNENHDPTSFMTTYYPRPDDAGSFTVKAYHPGLEQSTGNTLSWVVLGMRCEPTFISLKGYIDDSQAVFVNVSTLKNVGGYPIGNISTKVYGIKNVHVFKSENKTEEPFFLTELLADELISFGLQIKDVKPMSETFYIVFSTIERTYARLQINIDLSIKKPSLIFEPFAVKDNTIRGTQNIFDVTIKNVGEIPARDVNIQIPNESTISLMSLSKKGEDVNYANDQLQDSLTIPALSEAIMSLAITVESNTPLGELSGTIAVNTNLTTFSLPYAITITSERRLNLTFVIKDEYTYFATGAPLVTDAEIKLVNPRRGYSETRFTYNNTGTVLFENIYEDKYTVYAKADGHSTYSAIIIATPYTTVRDIFLQRTAVTYTWTVTPTTVEDKYKITLDSTFETFVPMPVVTIEPNKLDTVPFETEERESVEFTITNHGLIRADNLRFSLPTGHPTLQFQSTVDVIGDLAANTSIIIPVKITLKSRTKRQGGCSMSIMYDYVCGGTRSNRASVILTGSCGGHGGGYLRFRGGSASGGVMIIYRPITPVPCDCHAALLKKCILVYIPIVGCLASEGNLAASTIASCALQEFSPVIGCAVSADKLGQSSGPNLPDAIIDTAMSCVVGPLCSVCGKVYKALRCVQALVQECGNKRKRRDVNSDVVNNVIVTSKPMNNFRLMVEEIFGNEDMFNVNKEWYPAFKTVISDNSESGSILSKDEKSFVLNTLTSYISKPILDGFLERWNNTVSAWDNGTLNEEIKTGSVINLSRLSVMMQQYITDTNTAADRGFNSIFSDFDHALNAYVLAEQETQAGGSSKKDGAVCAKVRVRIVQDLVLTRDAFNARFEIENGENSALESIHVQIEIKHNTGNGEVVNELFSIGDPDLLGLTGVDGDGRLGVDVSGSAEWLIIPYSIAAPNDDVLFNVGGRLSYRVGGSNFSVQLLPDTITVKPNPSLVLHYFHEKYVRGDDPLTAKKEPIIPFTLAIMVKNSGYGVARALKISSAQPQIIENEKGLLITFKIIGGFLGNKPITPSLIVDFGDIKSFETKTARWMLTSTLKGTFYNFSATFENINPLGDPQLSLFENVWYHELIHLVRLFSDGEDDGFDDFLVNDFVDNKGIPERVYSSANGSDVYDVMSATVLGLSSSSLVKTDMTRYTLVYMEIFTNTSNWFYARVKNNITSPHQTLLSVMSDDNRDIVVDKNIWTTTHILDSYLIHLFDFIKSNNSVSEEIEMKYVLTFGPKNMHPPKFNETSYSILLSTDTQIGLSILTVHAYDLDKNEITFEIIGFENETFAIDSHTGVVTLLHSPLEIGEIRLRVMCRDDGIPSLSGVVTVIIYITSDEITTTTIVTSSDASTDISVTSQSNKLLTSSSDASTDISVTSQSNNLLTSPVKYPSTSIVSSTNTVYSNEVDTTTESASDKTTVSVTSTGSAEKTTVSSFYKTTVPFTSTSAVEQTSKSMYDKTTIPFSSPTAIQTTEMPSSAVKQVIQSVLLVVTNFICLFLVLI</sequence>
<comment type="subcellular location">
    <subcellularLocation>
        <location evidence="1">Membrane</location>
    </subcellularLocation>
</comment>
<dbReference type="InterPro" id="IPR039808">
    <property type="entry name" value="Cadherin"/>
</dbReference>
<dbReference type="InterPro" id="IPR002126">
    <property type="entry name" value="Cadherin-like_dom"/>
</dbReference>
<dbReference type="SUPFAM" id="SSF81296">
    <property type="entry name" value="E set domains"/>
    <property type="match status" value="1"/>
</dbReference>
<evidence type="ECO:0000259" key="6">
    <source>
        <dbReference type="PROSITE" id="PS50268"/>
    </source>
</evidence>
<dbReference type="Pfam" id="PF01833">
    <property type="entry name" value="TIG"/>
    <property type="match status" value="1"/>
</dbReference>
<gene>
    <name evidence="7" type="ORF">MGAL_10B086200</name>
</gene>
<feature type="domain" description="Cadherin" evidence="6">
    <location>
        <begin position="1945"/>
        <end position="2033"/>
    </location>
</feature>
<dbReference type="SUPFAM" id="SSF49313">
    <property type="entry name" value="Cadherin-like"/>
    <property type="match status" value="1"/>
</dbReference>
<dbReference type="Gene3D" id="2.60.40.10">
    <property type="entry name" value="Immunoglobulins"/>
    <property type="match status" value="1"/>
</dbReference>
<dbReference type="Gene3D" id="2.60.40.60">
    <property type="entry name" value="Cadherins"/>
    <property type="match status" value="1"/>
</dbReference>
<dbReference type="GO" id="GO:0016342">
    <property type="term" value="C:catenin complex"/>
    <property type="evidence" value="ECO:0007669"/>
    <property type="project" value="TreeGrafter"/>
</dbReference>
<keyword evidence="3 5" id="KW-0106">Calcium</keyword>
<evidence type="ECO:0000313" key="8">
    <source>
        <dbReference type="Proteomes" id="UP000596742"/>
    </source>
</evidence>
<dbReference type="Proteomes" id="UP000596742">
    <property type="component" value="Unassembled WGS sequence"/>
</dbReference>
<evidence type="ECO:0000313" key="7">
    <source>
        <dbReference type="EMBL" id="VDI23229.1"/>
    </source>
</evidence>
<dbReference type="PANTHER" id="PTHR24027:SF438">
    <property type="entry name" value="CADHERIN 23"/>
    <property type="match status" value="1"/>
</dbReference>
<dbReference type="InterPro" id="IPR014756">
    <property type="entry name" value="Ig_E-set"/>
</dbReference>
<dbReference type="GO" id="GO:0007156">
    <property type="term" value="P:homophilic cell adhesion via plasma membrane adhesion molecules"/>
    <property type="evidence" value="ECO:0007669"/>
    <property type="project" value="InterPro"/>
</dbReference>
<organism evidence="7 8">
    <name type="scientific">Mytilus galloprovincialis</name>
    <name type="common">Mediterranean mussel</name>
    <dbReference type="NCBI Taxonomy" id="29158"/>
    <lineage>
        <taxon>Eukaryota</taxon>
        <taxon>Metazoa</taxon>
        <taxon>Spiralia</taxon>
        <taxon>Lophotrochozoa</taxon>
        <taxon>Mollusca</taxon>
        <taxon>Bivalvia</taxon>
        <taxon>Autobranchia</taxon>
        <taxon>Pteriomorphia</taxon>
        <taxon>Mytilida</taxon>
        <taxon>Mytiloidea</taxon>
        <taxon>Mytilidae</taxon>
        <taxon>Mytilinae</taxon>
        <taxon>Mytilus</taxon>
    </lineage>
</organism>
<dbReference type="InterPro" id="IPR002909">
    <property type="entry name" value="IPT_dom"/>
</dbReference>
<dbReference type="EMBL" id="UYJE01003893">
    <property type="protein sequence ID" value="VDI23229.1"/>
    <property type="molecule type" value="Genomic_DNA"/>
</dbReference>
<evidence type="ECO:0000256" key="3">
    <source>
        <dbReference type="ARBA" id="ARBA00022837"/>
    </source>
</evidence>
<evidence type="ECO:0000256" key="4">
    <source>
        <dbReference type="ARBA" id="ARBA00023136"/>
    </source>
</evidence>
<dbReference type="GO" id="GO:0008013">
    <property type="term" value="F:beta-catenin binding"/>
    <property type="evidence" value="ECO:0007669"/>
    <property type="project" value="TreeGrafter"/>
</dbReference>
<dbReference type="OrthoDB" id="10268124at2759"/>
<evidence type="ECO:0000256" key="2">
    <source>
        <dbReference type="ARBA" id="ARBA00022737"/>
    </source>
</evidence>
<evidence type="ECO:0000256" key="1">
    <source>
        <dbReference type="ARBA" id="ARBA00004370"/>
    </source>
</evidence>
<dbReference type="PANTHER" id="PTHR24027">
    <property type="entry name" value="CADHERIN-23"/>
    <property type="match status" value="1"/>
</dbReference>
<dbReference type="PROSITE" id="PS50268">
    <property type="entry name" value="CADHERIN_2"/>
    <property type="match status" value="1"/>
</dbReference>